<dbReference type="PANTHER" id="PTHR45508:SF1">
    <property type="entry name" value="RHODANESE-LIKE DOMAIN-CONTAINING PROTEIN 9, CHLOROPLASTIC"/>
    <property type="match status" value="1"/>
</dbReference>
<dbReference type="PROSITE" id="PS50206">
    <property type="entry name" value="RHODANESE_3"/>
    <property type="match status" value="1"/>
</dbReference>
<gene>
    <name evidence="2" type="ORF">LSAT_V11C900466010</name>
</gene>
<dbReference type="Gene3D" id="3.40.250.10">
    <property type="entry name" value="Rhodanese-like domain"/>
    <property type="match status" value="1"/>
</dbReference>
<dbReference type="InterPro" id="IPR036873">
    <property type="entry name" value="Rhodanese-like_dom_sf"/>
</dbReference>
<dbReference type="EMBL" id="NBSK02000009">
    <property type="protein sequence ID" value="KAJ0185741.1"/>
    <property type="molecule type" value="Genomic_DNA"/>
</dbReference>
<feature type="domain" description="Rhodanese" evidence="1">
    <location>
        <begin position="57"/>
        <end position="180"/>
    </location>
</feature>
<accession>A0A9R1UES8</accession>
<dbReference type="SMART" id="SM00450">
    <property type="entry name" value="RHOD"/>
    <property type="match status" value="1"/>
</dbReference>
<proteinExistence type="predicted"/>
<dbReference type="InterPro" id="IPR044615">
    <property type="entry name" value="STR9"/>
</dbReference>
<dbReference type="FunFam" id="3.40.250.10:FF:000038">
    <property type="entry name" value="Rhodanese-like domain-containing protein 9, chloroplastic"/>
    <property type="match status" value="1"/>
</dbReference>
<organism evidence="2 3">
    <name type="scientific">Lactuca sativa</name>
    <name type="common">Garden lettuce</name>
    <dbReference type="NCBI Taxonomy" id="4236"/>
    <lineage>
        <taxon>Eukaryota</taxon>
        <taxon>Viridiplantae</taxon>
        <taxon>Streptophyta</taxon>
        <taxon>Embryophyta</taxon>
        <taxon>Tracheophyta</taxon>
        <taxon>Spermatophyta</taxon>
        <taxon>Magnoliopsida</taxon>
        <taxon>eudicotyledons</taxon>
        <taxon>Gunneridae</taxon>
        <taxon>Pentapetalae</taxon>
        <taxon>asterids</taxon>
        <taxon>campanulids</taxon>
        <taxon>Asterales</taxon>
        <taxon>Asteraceae</taxon>
        <taxon>Cichorioideae</taxon>
        <taxon>Cichorieae</taxon>
        <taxon>Lactucinae</taxon>
        <taxon>Lactuca</taxon>
    </lineage>
</organism>
<keyword evidence="3" id="KW-1185">Reference proteome</keyword>
<protein>
    <recommendedName>
        <fullName evidence="1">Rhodanese domain-containing protein</fullName>
    </recommendedName>
</protein>
<name>A0A9R1UES8_LACSA</name>
<dbReference type="PANTHER" id="PTHR45508">
    <property type="entry name" value="RHODANESE-LIKE DOMAIN-CONTAINING PROTEIN 9, CHLOROPLASTIC"/>
    <property type="match status" value="1"/>
</dbReference>
<evidence type="ECO:0000259" key="1">
    <source>
        <dbReference type="PROSITE" id="PS50206"/>
    </source>
</evidence>
<dbReference type="Proteomes" id="UP000235145">
    <property type="component" value="Unassembled WGS sequence"/>
</dbReference>
<dbReference type="Pfam" id="PF00581">
    <property type="entry name" value="Rhodanese"/>
    <property type="match status" value="1"/>
</dbReference>
<dbReference type="AlphaFoldDB" id="A0A9R1UES8"/>
<evidence type="ECO:0000313" key="3">
    <source>
        <dbReference type="Proteomes" id="UP000235145"/>
    </source>
</evidence>
<sequence>MASISCCCSSALSSRSNLGTLSLKFNRVNTTRPLRRSLRINAEIDYINAEEAKRLVAEEGYSIVDVRDRIQFERAHIKSCNHVPLFIENKDNDPGTIIYRQLHNNFSGLFYGLPFTKPNPEFVESVKNQFSPDSKILIVCQEGLRSSGAANKLEEAGFKNIACITSGLQAVKPGMFDVVGSKELKDAGKGGLVQVQGKISAVLGTVLICKLCISFHNVLSGSSGEDHCIGSFELRKGMNYEFMMR</sequence>
<dbReference type="CDD" id="cd00158">
    <property type="entry name" value="RHOD"/>
    <property type="match status" value="1"/>
</dbReference>
<comment type="caution">
    <text evidence="2">The sequence shown here is derived from an EMBL/GenBank/DDBJ whole genome shotgun (WGS) entry which is preliminary data.</text>
</comment>
<reference evidence="2 3" key="1">
    <citation type="journal article" date="2017" name="Nat. Commun.">
        <title>Genome assembly with in vitro proximity ligation data and whole-genome triplication in lettuce.</title>
        <authorList>
            <person name="Reyes-Chin-Wo S."/>
            <person name="Wang Z."/>
            <person name="Yang X."/>
            <person name="Kozik A."/>
            <person name="Arikit S."/>
            <person name="Song C."/>
            <person name="Xia L."/>
            <person name="Froenicke L."/>
            <person name="Lavelle D.O."/>
            <person name="Truco M.J."/>
            <person name="Xia R."/>
            <person name="Zhu S."/>
            <person name="Xu C."/>
            <person name="Xu H."/>
            <person name="Xu X."/>
            <person name="Cox K."/>
            <person name="Korf I."/>
            <person name="Meyers B.C."/>
            <person name="Michelmore R.W."/>
        </authorList>
    </citation>
    <scope>NUCLEOTIDE SEQUENCE [LARGE SCALE GENOMIC DNA]</scope>
    <source>
        <strain evidence="3">cv. Salinas</strain>
        <tissue evidence="2">Seedlings</tissue>
    </source>
</reference>
<dbReference type="SUPFAM" id="SSF52821">
    <property type="entry name" value="Rhodanese/Cell cycle control phosphatase"/>
    <property type="match status" value="1"/>
</dbReference>
<evidence type="ECO:0000313" key="2">
    <source>
        <dbReference type="EMBL" id="KAJ0185741.1"/>
    </source>
</evidence>
<dbReference type="InterPro" id="IPR001763">
    <property type="entry name" value="Rhodanese-like_dom"/>
</dbReference>